<dbReference type="EMBL" id="CAJMWZ010007030">
    <property type="protein sequence ID" value="CAE6532110.1"/>
    <property type="molecule type" value="Genomic_DNA"/>
</dbReference>
<evidence type="ECO:0000313" key="5">
    <source>
        <dbReference type="Proteomes" id="UP000663850"/>
    </source>
</evidence>
<name>A0A8H3HSN1_9AGAM</name>
<gene>
    <name evidence="4" type="ORF">RDB_LOCUS132425</name>
</gene>
<dbReference type="Gene3D" id="1.20.5.170">
    <property type="match status" value="1"/>
</dbReference>
<dbReference type="AlphaFoldDB" id="A0A8H3HSN1"/>
<dbReference type="GO" id="GO:0003700">
    <property type="term" value="F:DNA-binding transcription factor activity"/>
    <property type="evidence" value="ECO:0007669"/>
    <property type="project" value="InterPro"/>
</dbReference>
<feature type="domain" description="BZIP" evidence="3">
    <location>
        <begin position="35"/>
        <end position="99"/>
    </location>
</feature>
<evidence type="ECO:0000259" key="3">
    <source>
        <dbReference type="SMART" id="SM00338"/>
    </source>
</evidence>
<protein>
    <recommendedName>
        <fullName evidence="3">BZIP domain-containing protein</fullName>
    </recommendedName>
</protein>
<accession>A0A8H3HSN1</accession>
<dbReference type="Proteomes" id="UP000663850">
    <property type="component" value="Unassembled WGS sequence"/>
</dbReference>
<feature type="region of interest" description="Disordered" evidence="2">
    <location>
        <begin position="1"/>
        <end position="54"/>
    </location>
</feature>
<evidence type="ECO:0000313" key="4">
    <source>
        <dbReference type="EMBL" id="CAE6532110.1"/>
    </source>
</evidence>
<feature type="coiled-coil region" evidence="1">
    <location>
        <begin position="62"/>
        <end position="89"/>
    </location>
</feature>
<comment type="caution">
    <text evidence="4">The sequence shown here is derived from an EMBL/GenBank/DDBJ whole genome shotgun (WGS) entry which is preliminary data.</text>
</comment>
<evidence type="ECO:0000256" key="1">
    <source>
        <dbReference type="SAM" id="Coils"/>
    </source>
</evidence>
<dbReference type="SUPFAM" id="SSF57959">
    <property type="entry name" value="Leucine zipper domain"/>
    <property type="match status" value="1"/>
</dbReference>
<dbReference type="InterPro" id="IPR004827">
    <property type="entry name" value="bZIP"/>
</dbReference>
<organism evidence="4 5">
    <name type="scientific">Rhizoctonia solani</name>
    <dbReference type="NCBI Taxonomy" id="456999"/>
    <lineage>
        <taxon>Eukaryota</taxon>
        <taxon>Fungi</taxon>
        <taxon>Dikarya</taxon>
        <taxon>Basidiomycota</taxon>
        <taxon>Agaricomycotina</taxon>
        <taxon>Agaricomycetes</taxon>
        <taxon>Cantharellales</taxon>
        <taxon>Ceratobasidiaceae</taxon>
        <taxon>Rhizoctonia</taxon>
    </lineage>
</organism>
<reference evidence="4" key="1">
    <citation type="submission" date="2021-01" db="EMBL/GenBank/DDBJ databases">
        <authorList>
            <person name="Kaushik A."/>
        </authorList>
    </citation>
    <scope>NUCLEOTIDE SEQUENCE</scope>
    <source>
        <strain evidence="4">Type strain: AG8-Rh-89/</strain>
    </source>
</reference>
<evidence type="ECO:0000256" key="2">
    <source>
        <dbReference type="SAM" id="MobiDB-lite"/>
    </source>
</evidence>
<sequence>MNPDTSPARRRRSKGDVDGHSLDGTPQPTSSRKSEDDEVRRDFLERNKLAARRHRERRKDYIANLERSLHMARQQLEDSRQELDSLRHLATSLVKPPAGPPHPPRAYTSNGYGSSSSPPTPVSRPLVSVPQPGEPRILPVAAKARLQALSEVYARAVRSCDDPIPIHCDARFRDLLASAEDAASPIRTLVLECEELSKTCVDASTHFESFFESASFLFPARALTGIMQLEQEGLPHRMTFSDASTLVSTSIIRHTPSERIFARRRRIHPLSRLEE</sequence>
<feature type="region of interest" description="Disordered" evidence="2">
    <location>
        <begin position="92"/>
        <end position="127"/>
    </location>
</feature>
<keyword evidence="1" id="KW-0175">Coiled coil</keyword>
<dbReference type="InterPro" id="IPR046347">
    <property type="entry name" value="bZIP_sf"/>
</dbReference>
<feature type="compositionally biased region" description="Basic and acidic residues" evidence="2">
    <location>
        <begin position="32"/>
        <end position="48"/>
    </location>
</feature>
<proteinExistence type="predicted"/>
<dbReference type="SMART" id="SM00338">
    <property type="entry name" value="BRLZ"/>
    <property type="match status" value="1"/>
</dbReference>